<keyword evidence="1" id="KW-1133">Transmembrane helix</keyword>
<evidence type="ECO:0000313" key="3">
    <source>
        <dbReference type="Proteomes" id="UP000434036"/>
    </source>
</evidence>
<comment type="caution">
    <text evidence="2">The sequence shown here is derived from an EMBL/GenBank/DDBJ whole genome shotgun (WGS) entry which is preliminary data.</text>
</comment>
<feature type="transmembrane region" description="Helical" evidence="1">
    <location>
        <begin position="33"/>
        <end position="55"/>
    </location>
</feature>
<proteinExistence type="predicted"/>
<keyword evidence="1" id="KW-0812">Transmembrane</keyword>
<dbReference type="Proteomes" id="UP000434036">
    <property type="component" value="Unassembled WGS sequence"/>
</dbReference>
<keyword evidence="1" id="KW-0472">Membrane</keyword>
<accession>A0A6N8U960</accession>
<evidence type="ECO:0000256" key="1">
    <source>
        <dbReference type="SAM" id="Phobius"/>
    </source>
</evidence>
<reference evidence="2 3" key="1">
    <citation type="submission" date="2019-12" db="EMBL/GenBank/DDBJ databases">
        <authorList>
            <person name="Yang R."/>
        </authorList>
    </citation>
    <scope>NUCLEOTIDE SEQUENCE [LARGE SCALE GENOMIC DNA]</scope>
    <source>
        <strain evidence="2 3">DONG20-135</strain>
    </source>
</reference>
<reference evidence="2 3" key="2">
    <citation type="submission" date="2020-01" db="EMBL/GenBank/DDBJ databases">
        <title>Clostridiaceae sp. nov. isolated from the gut of human by culturomics.</title>
        <authorList>
            <person name="Chang Y."/>
        </authorList>
    </citation>
    <scope>NUCLEOTIDE SEQUENCE [LARGE SCALE GENOMIC DNA]</scope>
    <source>
        <strain evidence="2 3">DONG20-135</strain>
    </source>
</reference>
<feature type="transmembrane region" description="Helical" evidence="1">
    <location>
        <begin position="75"/>
        <end position="96"/>
    </location>
</feature>
<dbReference type="EMBL" id="WUUQ01000002">
    <property type="protein sequence ID" value="MXQ73263.1"/>
    <property type="molecule type" value="Genomic_DNA"/>
</dbReference>
<organism evidence="2 3">
    <name type="scientific">Copranaerobaculum intestinale</name>
    <dbReference type="NCBI Taxonomy" id="2692629"/>
    <lineage>
        <taxon>Bacteria</taxon>
        <taxon>Bacillati</taxon>
        <taxon>Bacillota</taxon>
        <taxon>Erysipelotrichia</taxon>
        <taxon>Erysipelotrichales</taxon>
        <taxon>Erysipelotrichaceae</taxon>
        <taxon>Copranaerobaculum</taxon>
    </lineage>
</organism>
<gene>
    <name evidence="2" type="ORF">GSF08_04845</name>
</gene>
<dbReference type="RefSeq" id="WP_160624725.1">
    <property type="nucleotide sequence ID" value="NZ_WUUQ01000002.1"/>
</dbReference>
<feature type="transmembrane region" description="Helical" evidence="1">
    <location>
        <begin position="6"/>
        <end position="26"/>
    </location>
</feature>
<evidence type="ECO:0000313" key="2">
    <source>
        <dbReference type="EMBL" id="MXQ73263.1"/>
    </source>
</evidence>
<dbReference type="AlphaFoldDB" id="A0A6N8U960"/>
<keyword evidence="3" id="KW-1185">Reference proteome</keyword>
<protein>
    <submittedName>
        <fullName evidence="2">Uncharacterized protein</fullName>
    </submittedName>
</protein>
<sequence>MKKETKRLLVIIYIAFVAGLTLLDLFRIMKIQMYFGIAIAILTLAASAAYIPSIFGRVPWYDQKQAEEQFKRPFLNYKTFLVLSLPLIVGFIILIYK</sequence>
<name>A0A6N8U960_9FIRM</name>